<dbReference type="EMBL" id="BART01034317">
    <property type="protein sequence ID" value="GAH16490.1"/>
    <property type="molecule type" value="Genomic_DNA"/>
</dbReference>
<reference evidence="2" key="1">
    <citation type="journal article" date="2014" name="Front. Microbiol.">
        <title>High frequency of phylogenetically diverse reductive dehalogenase-homologous genes in deep subseafloor sedimentary metagenomes.</title>
        <authorList>
            <person name="Kawai M."/>
            <person name="Futagami T."/>
            <person name="Toyoda A."/>
            <person name="Takaki Y."/>
            <person name="Nishi S."/>
            <person name="Hori S."/>
            <person name="Arai W."/>
            <person name="Tsubouchi T."/>
            <person name="Morono Y."/>
            <person name="Uchiyama I."/>
            <person name="Ito T."/>
            <person name="Fujiyama A."/>
            <person name="Inagaki F."/>
            <person name="Takami H."/>
        </authorList>
    </citation>
    <scope>NUCLEOTIDE SEQUENCE</scope>
    <source>
        <strain evidence="2">Expedition CK06-06</strain>
    </source>
</reference>
<dbReference type="GO" id="GO:0008757">
    <property type="term" value="F:S-adenosylmethionine-dependent methyltransferase activity"/>
    <property type="evidence" value="ECO:0007669"/>
    <property type="project" value="InterPro"/>
</dbReference>
<feature type="domain" description="Methyltransferase" evidence="1">
    <location>
        <begin position="77"/>
        <end position="186"/>
    </location>
</feature>
<dbReference type="SUPFAM" id="SSF53335">
    <property type="entry name" value="S-adenosyl-L-methionine-dependent methyltransferases"/>
    <property type="match status" value="1"/>
</dbReference>
<protein>
    <recommendedName>
        <fullName evidence="1">Methyltransferase domain-containing protein</fullName>
    </recommendedName>
</protein>
<organism evidence="2">
    <name type="scientific">marine sediment metagenome</name>
    <dbReference type="NCBI Taxonomy" id="412755"/>
    <lineage>
        <taxon>unclassified sequences</taxon>
        <taxon>metagenomes</taxon>
        <taxon>ecological metagenomes</taxon>
    </lineage>
</organism>
<dbReference type="InterPro" id="IPR025714">
    <property type="entry name" value="Methyltranfer_dom"/>
</dbReference>
<dbReference type="PANTHER" id="PTHR43861">
    <property type="entry name" value="TRANS-ACONITATE 2-METHYLTRANSFERASE-RELATED"/>
    <property type="match status" value="1"/>
</dbReference>
<feature type="non-terminal residue" evidence="2">
    <location>
        <position position="1"/>
    </location>
</feature>
<evidence type="ECO:0000259" key="1">
    <source>
        <dbReference type="Pfam" id="PF13847"/>
    </source>
</evidence>
<dbReference type="InterPro" id="IPR029063">
    <property type="entry name" value="SAM-dependent_MTases_sf"/>
</dbReference>
<comment type="caution">
    <text evidence="2">The sequence shown here is derived from an EMBL/GenBank/DDBJ whole genome shotgun (WGS) entry which is preliminary data.</text>
</comment>
<feature type="non-terminal residue" evidence="2">
    <location>
        <position position="214"/>
    </location>
</feature>
<dbReference type="PANTHER" id="PTHR43861:SF1">
    <property type="entry name" value="TRANS-ACONITATE 2-METHYLTRANSFERASE"/>
    <property type="match status" value="1"/>
</dbReference>
<proteinExistence type="predicted"/>
<dbReference type="Gene3D" id="3.40.50.150">
    <property type="entry name" value="Vaccinia Virus protein VP39"/>
    <property type="match status" value="1"/>
</dbReference>
<dbReference type="AlphaFoldDB" id="X1E821"/>
<sequence length="214" mass="24711">RRYPLVNSIINFGSIESELSDVNWSRQQFEEAYKELGDWDSIYDWDSKHGTPRNASKYKYARVKGKILDMLKPAAGDCILDLGCGNGYFVLEMLDKFSPGAKGLNFIGVDASKYNIITFQKKVRNRKIDNVDMFIGRGEMLPFKSNSISWITCSEVLEHIEDKVSALREVYRTLAPGGRFLFTTPSGQAVRNWRIVLFPFRFARRLFKLRFRKA</sequence>
<dbReference type="Pfam" id="PF13847">
    <property type="entry name" value="Methyltransf_31"/>
    <property type="match status" value="1"/>
</dbReference>
<dbReference type="CDD" id="cd02440">
    <property type="entry name" value="AdoMet_MTases"/>
    <property type="match status" value="1"/>
</dbReference>
<accession>X1E821</accession>
<name>X1E821_9ZZZZ</name>
<evidence type="ECO:0000313" key="2">
    <source>
        <dbReference type="EMBL" id="GAH16490.1"/>
    </source>
</evidence>
<gene>
    <name evidence="2" type="ORF">S01H4_58689</name>
</gene>